<dbReference type="InterPro" id="IPR029028">
    <property type="entry name" value="Alpha/beta_knot_MTases"/>
</dbReference>
<dbReference type="PANTHER" id="PTHR43453:SF1">
    <property type="entry name" value="TRNA_RRNA METHYLTRANSFERASE SPOU TYPE DOMAIN-CONTAINING PROTEIN"/>
    <property type="match status" value="1"/>
</dbReference>
<reference evidence="9 10" key="1">
    <citation type="submission" date="2021-07" db="EMBL/GenBank/DDBJ databases">
        <title>The Aristolochia fimbriata genome: insights into angiosperm evolution, floral development and chemical biosynthesis.</title>
        <authorList>
            <person name="Jiao Y."/>
        </authorList>
    </citation>
    <scope>NUCLEOTIDE SEQUENCE [LARGE SCALE GENOMIC DNA]</scope>
    <source>
        <strain evidence="9">IBCAS-2021</strain>
        <tissue evidence="9">Leaf</tissue>
    </source>
</reference>
<evidence type="ECO:0000313" key="9">
    <source>
        <dbReference type="EMBL" id="KAG9439737.1"/>
    </source>
</evidence>
<protein>
    <recommendedName>
        <fullName evidence="8">tRNA/rRNA methyltransferase SpoU type domain-containing protein</fullName>
    </recommendedName>
</protein>
<evidence type="ECO:0000256" key="2">
    <source>
        <dbReference type="ARBA" id="ARBA00022603"/>
    </source>
</evidence>
<keyword evidence="6" id="KW-0694">RNA-binding</keyword>
<dbReference type="AlphaFoldDB" id="A0AAV7DWY4"/>
<feature type="domain" description="tRNA/rRNA methyltransferase SpoU type" evidence="8">
    <location>
        <begin position="190"/>
        <end position="331"/>
    </location>
</feature>
<dbReference type="Gene3D" id="3.40.1280.10">
    <property type="match status" value="1"/>
</dbReference>
<organism evidence="9 10">
    <name type="scientific">Aristolochia fimbriata</name>
    <name type="common">White veined hardy Dutchman's pipe vine</name>
    <dbReference type="NCBI Taxonomy" id="158543"/>
    <lineage>
        <taxon>Eukaryota</taxon>
        <taxon>Viridiplantae</taxon>
        <taxon>Streptophyta</taxon>
        <taxon>Embryophyta</taxon>
        <taxon>Tracheophyta</taxon>
        <taxon>Spermatophyta</taxon>
        <taxon>Magnoliopsida</taxon>
        <taxon>Magnoliidae</taxon>
        <taxon>Piperales</taxon>
        <taxon>Aristolochiaceae</taxon>
        <taxon>Aristolochia</taxon>
    </lineage>
</organism>
<feature type="region of interest" description="Disordered" evidence="7">
    <location>
        <begin position="84"/>
        <end position="110"/>
    </location>
</feature>
<dbReference type="Pfam" id="PF00588">
    <property type="entry name" value="SpoU_methylase"/>
    <property type="match status" value="1"/>
</dbReference>
<evidence type="ECO:0000259" key="8">
    <source>
        <dbReference type="Pfam" id="PF00588"/>
    </source>
</evidence>
<dbReference type="GO" id="GO:0008173">
    <property type="term" value="F:RNA methyltransferase activity"/>
    <property type="evidence" value="ECO:0007669"/>
    <property type="project" value="InterPro"/>
</dbReference>
<dbReference type="PANTHER" id="PTHR43453">
    <property type="entry name" value="RRNA METHYLASE-LIKE"/>
    <property type="match status" value="1"/>
</dbReference>
<evidence type="ECO:0000256" key="3">
    <source>
        <dbReference type="ARBA" id="ARBA00022679"/>
    </source>
</evidence>
<dbReference type="InterPro" id="IPR001537">
    <property type="entry name" value="SpoU_MeTrfase"/>
</dbReference>
<dbReference type="EMBL" id="JAINDJ010000008">
    <property type="protein sequence ID" value="KAG9439737.1"/>
    <property type="molecule type" value="Genomic_DNA"/>
</dbReference>
<dbReference type="GO" id="GO:0002938">
    <property type="term" value="P:tRNA guanine ribose methylation"/>
    <property type="evidence" value="ECO:0007669"/>
    <property type="project" value="TreeGrafter"/>
</dbReference>
<dbReference type="SUPFAM" id="SSF75217">
    <property type="entry name" value="alpha/beta knot"/>
    <property type="match status" value="1"/>
</dbReference>
<evidence type="ECO:0000256" key="6">
    <source>
        <dbReference type="ARBA" id="ARBA00022884"/>
    </source>
</evidence>
<proteinExistence type="inferred from homology"/>
<accession>A0AAV7DWY4</accession>
<dbReference type="Proteomes" id="UP000825729">
    <property type="component" value="Unassembled WGS sequence"/>
</dbReference>
<dbReference type="GO" id="GO:0000049">
    <property type="term" value="F:tRNA binding"/>
    <property type="evidence" value="ECO:0007669"/>
    <property type="project" value="UniProtKB-KW"/>
</dbReference>
<keyword evidence="1" id="KW-0820">tRNA-binding</keyword>
<evidence type="ECO:0000256" key="7">
    <source>
        <dbReference type="SAM" id="MobiDB-lite"/>
    </source>
</evidence>
<evidence type="ECO:0000256" key="4">
    <source>
        <dbReference type="ARBA" id="ARBA00022691"/>
    </source>
</evidence>
<keyword evidence="4" id="KW-0949">S-adenosyl-L-methionine</keyword>
<evidence type="ECO:0000256" key="1">
    <source>
        <dbReference type="ARBA" id="ARBA00022555"/>
    </source>
</evidence>
<evidence type="ECO:0000313" key="10">
    <source>
        <dbReference type="Proteomes" id="UP000825729"/>
    </source>
</evidence>
<evidence type="ECO:0000256" key="5">
    <source>
        <dbReference type="ARBA" id="ARBA00022694"/>
    </source>
</evidence>
<dbReference type="CDD" id="cd18092">
    <property type="entry name" value="SpoU-like_TrmH"/>
    <property type="match status" value="1"/>
</dbReference>
<gene>
    <name evidence="9" type="ORF">H6P81_019902</name>
</gene>
<keyword evidence="10" id="KW-1185">Reference proteome</keyword>
<dbReference type="FunFam" id="3.40.1280.10:FF:000016">
    <property type="entry name" value="rRNA methylase-like protein"/>
    <property type="match status" value="1"/>
</dbReference>
<keyword evidence="2" id="KW-0489">Methyltransferase</keyword>
<sequence length="386" mass="42598">MGVSKPVARTCVSAISFNRRTRKGSQNFFPLPRRLRHPLSGCLSAFFSFSPLFARSRRGLGFYPGGSTSFGVRSYALAAISSEDQLDESETPPCSSAVEVPEEPAGGGAVEELISNPKDVRRLMKMERRSDFSDAGGGASKSHWFPYLDEFKLGEVSLNSSQILEALDAFMRIERKERIKRVVGNRSYGVSLVVEGLADFGNVSAAFRSADALGFQSVHVISCDSSKRYRDNRHVSKGAEKWLDIEVWNSTQECFKVLKSRGYRIATTHVGIDTVSIYDMDWSCPTAIVMGNELKGISEEALQVSDLHCSIPMNGMVDSFNVSVAAGILMHHAVCDRTSRLGRHGDLTLGERQILLAEFSLRHSKNAISIALEYAKRKNETPICKL</sequence>
<comment type="caution">
    <text evidence="9">The sequence shown here is derived from an EMBL/GenBank/DDBJ whole genome shotgun (WGS) entry which is preliminary data.</text>
</comment>
<name>A0AAV7DWY4_ARIFI</name>
<keyword evidence="3" id="KW-0808">Transferase</keyword>
<keyword evidence="5" id="KW-0819">tRNA processing</keyword>
<dbReference type="HAMAP" id="MF_02060">
    <property type="entry name" value="tRNA_methyltr_TrmH"/>
    <property type="match status" value="1"/>
</dbReference>
<dbReference type="InterPro" id="IPR029026">
    <property type="entry name" value="tRNA_m1G_MTases_N"/>
</dbReference>
<dbReference type="InterPro" id="IPR033671">
    <property type="entry name" value="TrmH"/>
</dbReference>